<keyword evidence="5" id="KW-1003">Cell membrane</keyword>
<feature type="transmembrane region" description="Helical" evidence="12">
    <location>
        <begin position="6"/>
        <end position="24"/>
    </location>
</feature>
<evidence type="ECO:0000256" key="4">
    <source>
        <dbReference type="ARBA" id="ARBA00022448"/>
    </source>
</evidence>
<dbReference type="PANTHER" id="PTHR23516:SF1">
    <property type="entry name" value="MOLYBDATE-ANION TRANSPORTER"/>
    <property type="match status" value="1"/>
</dbReference>
<evidence type="ECO:0000256" key="8">
    <source>
        <dbReference type="ARBA" id="ARBA00023065"/>
    </source>
</evidence>
<keyword evidence="7 12" id="KW-1133">Transmembrane helix</keyword>
<dbReference type="GO" id="GO:0006811">
    <property type="term" value="P:monoatomic ion transport"/>
    <property type="evidence" value="ECO:0007669"/>
    <property type="project" value="UniProtKB-KW"/>
</dbReference>
<dbReference type="InterPro" id="IPR008509">
    <property type="entry name" value="MOT2/MFSD5"/>
</dbReference>
<sequence>MVLPHNLIYGSLVAGLVAALAVVLSDRKQIDGIRNLFGGQDKLARFQRLYLPGFLLAMLADWLQGPFVYALYQGYGIDREHNGYLFVGGFGASAVVGTVVGSLADRVGRRQSAILYCVIYFGHCLTKHWGLFRVLMVGRILGGISTSLLFSVFDSWLVSESQREGFDGEQLGNTFSLAYFGSSVAAIAAGQLGEVAANITPLTKLGAGLHYGGYIAPFDLANVVLVLCMIYISTKWSENYGASDGQSGGSFGKAVGAICDDKKILVCGLICSSFESSMFIFVFNWTPCLMEPDQPVPPFGHIFTGFMIFCLLGTRVYSYLAKTLSAEQIGALVMAVSMACHLTVYLVESVQVRFVAFLAFEACVGLYFPMMGTLKGDIVPEDMRSTIYNLYRLPLNVIVLMPLLLNFSISTTFAVTTAILAVAVTSAFALTGMRTNKKNLELQALRHDSDDNNSLVSP</sequence>
<accession>A0A6U8RH15</accession>
<feature type="transmembrane region" description="Helical" evidence="12">
    <location>
        <begin position="84"/>
        <end position="104"/>
    </location>
</feature>
<comment type="function">
    <text evidence="1">Mediates high-affinity intracellular uptake of the rare oligo-element molybdenum.</text>
</comment>
<feature type="transmembrane region" description="Helical" evidence="12">
    <location>
        <begin position="211"/>
        <end position="232"/>
    </location>
</feature>
<gene>
    <name evidence="13" type="ORF">EHUX00137_LOCUS21153</name>
</gene>
<dbReference type="Pfam" id="PF05631">
    <property type="entry name" value="MFS_5"/>
    <property type="match status" value="1"/>
</dbReference>
<feature type="transmembrane region" description="Helical" evidence="12">
    <location>
        <begin position="411"/>
        <end position="430"/>
    </location>
</feature>
<dbReference type="CDD" id="cd17487">
    <property type="entry name" value="MFS_MFSD5_like"/>
    <property type="match status" value="1"/>
</dbReference>
<evidence type="ECO:0000256" key="11">
    <source>
        <dbReference type="ARBA" id="ARBA00032555"/>
    </source>
</evidence>
<feature type="transmembrane region" description="Helical" evidence="12">
    <location>
        <begin position="171"/>
        <end position="191"/>
    </location>
</feature>
<name>A0A6U8RH15_EMIHU</name>
<dbReference type="InterPro" id="IPR036259">
    <property type="entry name" value="MFS_trans_sf"/>
</dbReference>
<dbReference type="GO" id="GO:0015098">
    <property type="term" value="F:molybdate ion transmembrane transporter activity"/>
    <property type="evidence" value="ECO:0007669"/>
    <property type="project" value="InterPro"/>
</dbReference>
<dbReference type="Gene3D" id="1.20.1250.20">
    <property type="entry name" value="MFS general substrate transporter like domains"/>
    <property type="match status" value="1"/>
</dbReference>
<evidence type="ECO:0000256" key="9">
    <source>
        <dbReference type="ARBA" id="ARBA00023136"/>
    </source>
</evidence>
<feature type="transmembrane region" description="Helical" evidence="12">
    <location>
        <begin position="386"/>
        <end position="405"/>
    </location>
</feature>
<organism evidence="13">
    <name type="scientific">Emiliania huxleyi</name>
    <name type="common">Coccolithophore</name>
    <name type="synonym">Pontosphaera huxleyi</name>
    <dbReference type="NCBI Taxonomy" id="2903"/>
    <lineage>
        <taxon>Eukaryota</taxon>
        <taxon>Haptista</taxon>
        <taxon>Haptophyta</taxon>
        <taxon>Prymnesiophyceae</taxon>
        <taxon>Isochrysidales</taxon>
        <taxon>Noelaerhabdaceae</taxon>
        <taxon>Emiliania</taxon>
    </lineage>
</organism>
<dbReference type="AlphaFoldDB" id="A0A6U8RH15"/>
<feature type="transmembrane region" description="Helical" evidence="12">
    <location>
        <begin position="113"/>
        <end position="130"/>
    </location>
</feature>
<evidence type="ECO:0000256" key="12">
    <source>
        <dbReference type="SAM" id="Phobius"/>
    </source>
</evidence>
<feature type="transmembrane region" description="Helical" evidence="12">
    <location>
        <begin position="329"/>
        <end position="347"/>
    </location>
</feature>
<feature type="transmembrane region" description="Helical" evidence="12">
    <location>
        <begin position="49"/>
        <end position="72"/>
    </location>
</feature>
<keyword evidence="8" id="KW-0406">Ion transport</keyword>
<proteinExistence type="predicted"/>
<dbReference type="SUPFAM" id="SSF103473">
    <property type="entry name" value="MFS general substrate transporter"/>
    <property type="match status" value="1"/>
</dbReference>
<protein>
    <recommendedName>
        <fullName evidence="3">Molybdate-anion transporter</fullName>
    </recommendedName>
    <alternativeName>
        <fullName evidence="10">Major facilitator superfamily domain-containing protein 5</fullName>
    </alternativeName>
    <alternativeName>
        <fullName evidence="11">Molybdate transporter 2 homolog</fullName>
    </alternativeName>
</protein>
<comment type="subcellular location">
    <subcellularLocation>
        <location evidence="2">Cell membrane</location>
        <topology evidence="2">Multi-pass membrane protein</topology>
    </subcellularLocation>
</comment>
<evidence type="ECO:0000256" key="3">
    <source>
        <dbReference type="ARBA" id="ARBA00021242"/>
    </source>
</evidence>
<evidence type="ECO:0000256" key="1">
    <source>
        <dbReference type="ARBA" id="ARBA00003019"/>
    </source>
</evidence>
<keyword evidence="9 12" id="KW-0472">Membrane</keyword>
<evidence type="ECO:0000313" key="13">
    <source>
        <dbReference type="EMBL" id="CAE0555293.1"/>
    </source>
</evidence>
<feature type="transmembrane region" description="Helical" evidence="12">
    <location>
        <begin position="298"/>
        <end position="317"/>
    </location>
</feature>
<dbReference type="EMBL" id="HBIR01027420">
    <property type="protein sequence ID" value="CAE0555293.1"/>
    <property type="molecule type" value="Transcribed_RNA"/>
</dbReference>
<feature type="transmembrane region" description="Helical" evidence="12">
    <location>
        <begin position="136"/>
        <end position="159"/>
    </location>
</feature>
<dbReference type="PANTHER" id="PTHR23516">
    <property type="entry name" value="SAM (S-ADENOSYL METHIONINE) TRANSPORTER"/>
    <property type="match status" value="1"/>
</dbReference>
<evidence type="ECO:0000256" key="5">
    <source>
        <dbReference type="ARBA" id="ARBA00022475"/>
    </source>
</evidence>
<reference evidence="13" key="1">
    <citation type="submission" date="2021-01" db="EMBL/GenBank/DDBJ databases">
        <authorList>
            <person name="Corre E."/>
            <person name="Pelletier E."/>
            <person name="Niang G."/>
            <person name="Scheremetjew M."/>
            <person name="Finn R."/>
            <person name="Kale V."/>
            <person name="Holt S."/>
            <person name="Cochrane G."/>
            <person name="Meng A."/>
            <person name="Brown T."/>
            <person name="Cohen L."/>
        </authorList>
    </citation>
    <scope>NUCLEOTIDE SEQUENCE</scope>
    <source>
        <strain evidence="13">379</strain>
    </source>
</reference>
<feature type="transmembrane region" description="Helical" evidence="12">
    <location>
        <begin position="264"/>
        <end position="286"/>
    </location>
</feature>
<evidence type="ECO:0000256" key="6">
    <source>
        <dbReference type="ARBA" id="ARBA00022692"/>
    </source>
</evidence>
<evidence type="ECO:0000256" key="7">
    <source>
        <dbReference type="ARBA" id="ARBA00022989"/>
    </source>
</evidence>
<evidence type="ECO:0000256" key="2">
    <source>
        <dbReference type="ARBA" id="ARBA00004651"/>
    </source>
</evidence>
<dbReference type="GO" id="GO:0005886">
    <property type="term" value="C:plasma membrane"/>
    <property type="evidence" value="ECO:0007669"/>
    <property type="project" value="UniProtKB-SubCell"/>
</dbReference>
<keyword evidence="6 12" id="KW-0812">Transmembrane</keyword>
<keyword evidence="4" id="KW-0813">Transport</keyword>
<feature type="transmembrane region" description="Helical" evidence="12">
    <location>
        <begin position="353"/>
        <end position="374"/>
    </location>
</feature>
<evidence type="ECO:0000256" key="10">
    <source>
        <dbReference type="ARBA" id="ARBA00030646"/>
    </source>
</evidence>